<feature type="compositionally biased region" description="Basic and acidic residues" evidence="1">
    <location>
        <begin position="1"/>
        <end position="12"/>
    </location>
</feature>
<evidence type="ECO:0000256" key="1">
    <source>
        <dbReference type="SAM" id="MobiDB-lite"/>
    </source>
</evidence>
<feature type="region of interest" description="Disordered" evidence="1">
    <location>
        <begin position="1"/>
        <end position="23"/>
    </location>
</feature>
<reference evidence="2" key="1">
    <citation type="submission" date="2023-06" db="EMBL/GenBank/DDBJ databases">
        <title>Genome-scale phylogeny and comparative genomics of the fungal order Sordariales.</title>
        <authorList>
            <consortium name="Lawrence Berkeley National Laboratory"/>
            <person name="Hensen N."/>
            <person name="Bonometti L."/>
            <person name="Westerberg I."/>
            <person name="Brannstrom I.O."/>
            <person name="Guillou S."/>
            <person name="Cros-Aarteil S."/>
            <person name="Calhoun S."/>
            <person name="Haridas S."/>
            <person name="Kuo A."/>
            <person name="Mondo S."/>
            <person name="Pangilinan J."/>
            <person name="Riley R."/>
            <person name="Labutti K."/>
            <person name="Andreopoulos B."/>
            <person name="Lipzen A."/>
            <person name="Chen C."/>
            <person name="Yanf M."/>
            <person name="Daum C."/>
            <person name="Ng V."/>
            <person name="Clum A."/>
            <person name="Steindorff A."/>
            <person name="Ohm R."/>
            <person name="Martin F."/>
            <person name="Silar P."/>
            <person name="Natvig D."/>
            <person name="Lalanne C."/>
            <person name="Gautier V."/>
            <person name="Ament-Velasquez S.L."/>
            <person name="Kruys A."/>
            <person name="Hutchinson M.I."/>
            <person name="Powell A.J."/>
            <person name="Barry K."/>
            <person name="Miller A.N."/>
            <person name="Grigoriev I.V."/>
            <person name="Debuchy R."/>
            <person name="Gladieux P."/>
            <person name="Thoren M.H."/>
            <person name="Johannesson H."/>
        </authorList>
    </citation>
    <scope>NUCLEOTIDE SEQUENCE</scope>
    <source>
        <strain evidence="2">SMH4607-1</strain>
    </source>
</reference>
<organism evidence="2 3">
    <name type="scientific">Lasiosphaeris hirsuta</name>
    <dbReference type="NCBI Taxonomy" id="260670"/>
    <lineage>
        <taxon>Eukaryota</taxon>
        <taxon>Fungi</taxon>
        <taxon>Dikarya</taxon>
        <taxon>Ascomycota</taxon>
        <taxon>Pezizomycotina</taxon>
        <taxon>Sordariomycetes</taxon>
        <taxon>Sordariomycetidae</taxon>
        <taxon>Sordariales</taxon>
        <taxon>Lasiosphaeriaceae</taxon>
        <taxon>Lasiosphaeris</taxon>
    </lineage>
</organism>
<feature type="region of interest" description="Disordered" evidence="1">
    <location>
        <begin position="38"/>
        <end position="168"/>
    </location>
</feature>
<evidence type="ECO:0000313" key="3">
    <source>
        <dbReference type="Proteomes" id="UP001172102"/>
    </source>
</evidence>
<keyword evidence="3" id="KW-1185">Reference proteome</keyword>
<evidence type="ECO:0000313" key="2">
    <source>
        <dbReference type="EMBL" id="KAK0724463.1"/>
    </source>
</evidence>
<protein>
    <submittedName>
        <fullName evidence="2">Uncharacterized protein</fullName>
    </submittedName>
</protein>
<name>A0AA40AYU1_9PEZI</name>
<feature type="compositionally biased region" description="Basic and acidic residues" evidence="1">
    <location>
        <begin position="50"/>
        <end position="62"/>
    </location>
</feature>
<dbReference type="EMBL" id="JAUKUA010000002">
    <property type="protein sequence ID" value="KAK0724463.1"/>
    <property type="molecule type" value="Genomic_DNA"/>
</dbReference>
<proteinExistence type="predicted"/>
<accession>A0AA40AYU1</accession>
<sequence>MQQMSEKSHSDAETELVPRPGPDENFDLCDLGLFLFPFTPRGRLPRLPWCRKEPLPDEERGASTKALPSSQLPRCLSSKLSARRPAADSGDTVGGPAEKTPLLVLPSIENDSEDDDEAHRNEKPAEKQDEPPSSRRRSSRISRFSRKRHAAEEEKEKSTASGKKRVAL</sequence>
<dbReference type="AlphaFoldDB" id="A0AA40AYU1"/>
<comment type="caution">
    <text evidence="2">The sequence shown here is derived from an EMBL/GenBank/DDBJ whole genome shotgun (WGS) entry which is preliminary data.</text>
</comment>
<feature type="compositionally biased region" description="Basic and acidic residues" evidence="1">
    <location>
        <begin position="117"/>
        <end position="133"/>
    </location>
</feature>
<feature type="compositionally biased region" description="Basic residues" evidence="1">
    <location>
        <begin position="134"/>
        <end position="149"/>
    </location>
</feature>
<gene>
    <name evidence="2" type="ORF">B0H67DRAFT_106629</name>
</gene>
<dbReference type="Proteomes" id="UP001172102">
    <property type="component" value="Unassembled WGS sequence"/>
</dbReference>